<reference evidence="4" key="1">
    <citation type="submission" date="2016-06" db="EMBL/GenBank/DDBJ databases">
        <title>Parallel loss of symbiosis genes in relatives of nitrogen-fixing non-legume Parasponia.</title>
        <authorList>
            <person name="Van Velzen R."/>
            <person name="Holmer R."/>
            <person name="Bu F."/>
            <person name="Rutten L."/>
            <person name="Van Zeijl A."/>
            <person name="Liu W."/>
            <person name="Santuari L."/>
            <person name="Cao Q."/>
            <person name="Sharma T."/>
            <person name="Shen D."/>
            <person name="Roswanjaya Y."/>
            <person name="Wardhani T."/>
            <person name="Kalhor M.S."/>
            <person name="Jansen J."/>
            <person name="Van den Hoogen J."/>
            <person name="Gungor B."/>
            <person name="Hartog M."/>
            <person name="Hontelez J."/>
            <person name="Verver J."/>
            <person name="Yang W.-C."/>
            <person name="Schijlen E."/>
            <person name="Repin R."/>
            <person name="Schilthuizen M."/>
            <person name="Schranz E."/>
            <person name="Heidstra R."/>
            <person name="Miyata K."/>
            <person name="Fedorova E."/>
            <person name="Kohlen W."/>
            <person name="Bisseling T."/>
            <person name="Smit S."/>
            <person name="Geurts R."/>
        </authorList>
    </citation>
    <scope>NUCLEOTIDE SEQUENCE [LARGE SCALE GENOMIC DNA]</scope>
    <source>
        <strain evidence="4">cv. WU1-14</strain>
    </source>
</reference>
<dbReference type="EMBL" id="JXTB01000007">
    <property type="protein sequence ID" value="PON78818.1"/>
    <property type="molecule type" value="Genomic_DNA"/>
</dbReference>
<feature type="signal peptide" evidence="2">
    <location>
        <begin position="1"/>
        <end position="16"/>
    </location>
</feature>
<comment type="caution">
    <text evidence="3">The sequence shown here is derived from an EMBL/GenBank/DDBJ whole genome shotgun (WGS) entry which is preliminary data.</text>
</comment>
<evidence type="ECO:0000256" key="2">
    <source>
        <dbReference type="SAM" id="SignalP"/>
    </source>
</evidence>
<dbReference type="OrthoDB" id="10440296at2759"/>
<feature type="region of interest" description="Disordered" evidence="1">
    <location>
        <begin position="98"/>
        <end position="124"/>
    </location>
</feature>
<keyword evidence="2" id="KW-0732">Signal</keyword>
<proteinExistence type="predicted"/>
<keyword evidence="4" id="KW-1185">Reference proteome</keyword>
<dbReference type="Proteomes" id="UP000237105">
    <property type="component" value="Unassembled WGS sequence"/>
</dbReference>
<sequence>MRGLLVLIASPFVLISEEIGGFIRPWPEHPITNKEEQPDCGPHIPRLLVGAQIPDKDKFREVSINSEPTAKNENYGSSVSETIQSRAIYIANSSRDQTVHKGAGSGWGNSTGRGKPIICDSNSKAQNMTTGRMISGEKCNLRYDPASFRRTSGVESKKVVVSSSTGRSGNDLRESRTPEWSRLSSNEGVHPGRNGSFWPSRNNNWRQSTSQYSADKGSERD</sequence>
<dbReference type="AlphaFoldDB" id="A0A2P5DZT9"/>
<protein>
    <submittedName>
        <fullName evidence="3">Uncharacterized protein</fullName>
    </submittedName>
</protein>
<evidence type="ECO:0000313" key="3">
    <source>
        <dbReference type="EMBL" id="PON78818.1"/>
    </source>
</evidence>
<feature type="region of interest" description="Disordered" evidence="1">
    <location>
        <begin position="151"/>
        <end position="221"/>
    </location>
</feature>
<evidence type="ECO:0000256" key="1">
    <source>
        <dbReference type="SAM" id="MobiDB-lite"/>
    </source>
</evidence>
<accession>A0A2P5DZT9</accession>
<feature type="compositionally biased region" description="Polar residues" evidence="1">
    <location>
        <begin position="197"/>
        <end position="213"/>
    </location>
</feature>
<evidence type="ECO:0000313" key="4">
    <source>
        <dbReference type="Proteomes" id="UP000237105"/>
    </source>
</evidence>
<gene>
    <name evidence="3" type="ORF">PanWU01x14_017170</name>
</gene>
<name>A0A2P5DZT9_PARAD</name>
<feature type="compositionally biased region" description="Low complexity" evidence="1">
    <location>
        <begin position="151"/>
        <end position="169"/>
    </location>
</feature>
<feature type="chain" id="PRO_5015162137" evidence="2">
    <location>
        <begin position="17"/>
        <end position="221"/>
    </location>
</feature>
<feature type="compositionally biased region" description="Basic and acidic residues" evidence="1">
    <location>
        <begin position="170"/>
        <end position="179"/>
    </location>
</feature>
<organism evidence="3 4">
    <name type="scientific">Parasponia andersonii</name>
    <name type="common">Sponia andersonii</name>
    <dbReference type="NCBI Taxonomy" id="3476"/>
    <lineage>
        <taxon>Eukaryota</taxon>
        <taxon>Viridiplantae</taxon>
        <taxon>Streptophyta</taxon>
        <taxon>Embryophyta</taxon>
        <taxon>Tracheophyta</taxon>
        <taxon>Spermatophyta</taxon>
        <taxon>Magnoliopsida</taxon>
        <taxon>eudicotyledons</taxon>
        <taxon>Gunneridae</taxon>
        <taxon>Pentapetalae</taxon>
        <taxon>rosids</taxon>
        <taxon>fabids</taxon>
        <taxon>Rosales</taxon>
        <taxon>Cannabaceae</taxon>
        <taxon>Parasponia</taxon>
    </lineage>
</organism>